<dbReference type="Proteomes" id="UP000619293">
    <property type="component" value="Unassembled WGS sequence"/>
</dbReference>
<evidence type="ECO:0000313" key="2">
    <source>
        <dbReference type="Proteomes" id="UP000619293"/>
    </source>
</evidence>
<accession>A0A8J3JX77</accession>
<protein>
    <submittedName>
        <fullName evidence="1">Uncharacterized protein</fullName>
    </submittedName>
</protein>
<organism evidence="1 2">
    <name type="scientific">Catellatospora chokoriensis</name>
    <dbReference type="NCBI Taxonomy" id="310353"/>
    <lineage>
        <taxon>Bacteria</taxon>
        <taxon>Bacillati</taxon>
        <taxon>Actinomycetota</taxon>
        <taxon>Actinomycetes</taxon>
        <taxon>Micromonosporales</taxon>
        <taxon>Micromonosporaceae</taxon>
        <taxon>Catellatospora</taxon>
    </lineage>
</organism>
<reference evidence="1 2" key="1">
    <citation type="submission" date="2021-01" db="EMBL/GenBank/DDBJ databases">
        <title>Whole genome shotgun sequence of Catellatospora chokoriensis NBRC 107358.</title>
        <authorList>
            <person name="Komaki H."/>
            <person name="Tamura T."/>
        </authorList>
    </citation>
    <scope>NUCLEOTIDE SEQUENCE [LARGE SCALE GENOMIC DNA]</scope>
    <source>
        <strain evidence="1 2">NBRC 107358</strain>
    </source>
</reference>
<keyword evidence="2" id="KW-1185">Reference proteome</keyword>
<comment type="caution">
    <text evidence="1">The sequence shown here is derived from an EMBL/GenBank/DDBJ whole genome shotgun (WGS) entry which is preliminary data.</text>
</comment>
<dbReference type="AlphaFoldDB" id="A0A8J3JX77"/>
<name>A0A8J3JX77_9ACTN</name>
<dbReference type="EMBL" id="BONG01000001">
    <property type="protein sequence ID" value="GIF86673.1"/>
    <property type="molecule type" value="Genomic_DNA"/>
</dbReference>
<gene>
    <name evidence="1" type="ORF">Cch02nite_01170</name>
</gene>
<evidence type="ECO:0000313" key="1">
    <source>
        <dbReference type="EMBL" id="GIF86673.1"/>
    </source>
</evidence>
<proteinExistence type="predicted"/>
<sequence length="94" mass="10166">MGDRHTVALLGERLRDRQADTSVAAGDQDGARHGYSFAIRLFRLSLGRCPEGGGYGGVTKSDYNLCAIPPNGPVRVDTETLPVRLMRITIAHTV</sequence>